<evidence type="ECO:0000313" key="3">
    <source>
        <dbReference type="Proteomes" id="UP000601055"/>
    </source>
</evidence>
<dbReference type="AlphaFoldDB" id="A0A923DX94"/>
<proteinExistence type="predicted"/>
<dbReference type="Proteomes" id="UP000601055">
    <property type="component" value="Unassembled WGS sequence"/>
</dbReference>
<sequence length="787" mass="89577">MYKIYVKSLLIFLVLACSTRLNAQVLPKVQQAFTTYNEDRFKEKIFVHTDKDSYLAGELIWFKAYSLNASNNQTVAFSNVLYVDVLDQANNFILQAKIELNNGSGNGSFYIPKTVISGAYKLRAYTNWLKNFGTESFFEKQLNFVNLTEKYENVKNKPVAYDIQFFPEGGDLVEGLTSRVAFKVTGKDGKGTNLNGVIVNEKNDTVARFSTLKFGMGSFTFKPIINHNYKVVATSIEKEILIKELPRAKKKGYSMNVSVADDDISVKVTTNLAVNDAYLFIHNNKQVTLAEKMVIGNGKAEFKLKKNSLKDGVSSFTIFDGNGLPICERLFFKKPTQKLLIEAVTDQKSYTSRKNVKVNLLTKNEKGQLERGDFSVSVYKLDSLNKTPKADIVNYVWLESELKGDIESPDYYFSTDNEGANEALDNLMLTQGWRHFKWDEVLTQQKPSFKFLPELNGHLINGTTTLNGNLVSQKVIYMGIPGKNYQFYATKSDSTGNFLVNTKKLFGANELVLQNGNELDSNVQIKILSPFLEQFSKKKYSTDEINSSMIRALQENSLTVEVQNTFISSKLKQYFSPNVDSALFYGSAYKTYKLDDYTRFPTMDEVLREYVAEVGVLKRQKRSHIKMISEYDFLNEDPLVLLDGVPYVNMDLVMAFDPLKIEKLEVVRNRYFLGGIPFEGILNFTTAKGDLGGQRLDPHSIVLDYEGMELQREFYQPVYDTKLQMESRIPDFRSVLYWSPEIKFDEKSKAQLNFYTSDQLGSYIGIIQGISKNGVPGSRYFTFEVTK</sequence>
<evidence type="ECO:0000256" key="1">
    <source>
        <dbReference type="SAM" id="SignalP"/>
    </source>
</evidence>
<evidence type="ECO:0008006" key="4">
    <source>
        <dbReference type="Google" id="ProtNLM"/>
    </source>
</evidence>
<dbReference type="EMBL" id="WNXD01000001">
    <property type="protein sequence ID" value="MBB2144746.1"/>
    <property type="molecule type" value="Genomic_DNA"/>
</dbReference>
<feature type="chain" id="PRO_5038093070" description="MG2 domain-containing protein" evidence="1">
    <location>
        <begin position="24"/>
        <end position="787"/>
    </location>
</feature>
<feature type="signal peptide" evidence="1">
    <location>
        <begin position="1"/>
        <end position="23"/>
    </location>
</feature>
<dbReference type="Gene3D" id="2.60.40.1930">
    <property type="match status" value="1"/>
</dbReference>
<keyword evidence="1" id="KW-0732">Signal</keyword>
<gene>
    <name evidence="2" type="ORF">GM921_04580</name>
</gene>
<organism evidence="2 3">
    <name type="scientific">Pedobacter planticolens</name>
    <dbReference type="NCBI Taxonomy" id="2679964"/>
    <lineage>
        <taxon>Bacteria</taxon>
        <taxon>Pseudomonadati</taxon>
        <taxon>Bacteroidota</taxon>
        <taxon>Sphingobacteriia</taxon>
        <taxon>Sphingobacteriales</taxon>
        <taxon>Sphingobacteriaceae</taxon>
        <taxon>Pedobacter</taxon>
    </lineage>
</organism>
<evidence type="ECO:0000313" key="2">
    <source>
        <dbReference type="EMBL" id="MBB2144746.1"/>
    </source>
</evidence>
<comment type="caution">
    <text evidence="2">The sequence shown here is derived from an EMBL/GenBank/DDBJ whole genome shotgun (WGS) entry which is preliminary data.</text>
</comment>
<name>A0A923DX94_9SPHI</name>
<reference evidence="2" key="1">
    <citation type="submission" date="2019-11" db="EMBL/GenBank/DDBJ databases">
        <title>Description of Pedobacter sp. LMG 31464T.</title>
        <authorList>
            <person name="Carlier A."/>
            <person name="Qi S."/>
            <person name="Vandamme P."/>
        </authorList>
    </citation>
    <scope>NUCLEOTIDE SEQUENCE</scope>
    <source>
        <strain evidence="2">LMG 31464</strain>
    </source>
</reference>
<keyword evidence="3" id="KW-1185">Reference proteome</keyword>
<dbReference type="RefSeq" id="WP_182921427.1">
    <property type="nucleotide sequence ID" value="NZ_WNXD01000001.1"/>
</dbReference>
<accession>A0A923DX94</accession>
<protein>
    <recommendedName>
        <fullName evidence="4">MG2 domain-containing protein</fullName>
    </recommendedName>
</protein>